<evidence type="ECO:0000256" key="1">
    <source>
        <dbReference type="SAM" id="MobiDB-lite"/>
    </source>
</evidence>
<gene>
    <name evidence="2" type="ORF">SLEP1_g33910</name>
</gene>
<feature type="compositionally biased region" description="Basic residues" evidence="1">
    <location>
        <begin position="116"/>
        <end position="126"/>
    </location>
</feature>
<organism evidence="2 3">
    <name type="scientific">Rubroshorea leprosula</name>
    <dbReference type="NCBI Taxonomy" id="152421"/>
    <lineage>
        <taxon>Eukaryota</taxon>
        <taxon>Viridiplantae</taxon>
        <taxon>Streptophyta</taxon>
        <taxon>Embryophyta</taxon>
        <taxon>Tracheophyta</taxon>
        <taxon>Spermatophyta</taxon>
        <taxon>Magnoliopsida</taxon>
        <taxon>eudicotyledons</taxon>
        <taxon>Gunneridae</taxon>
        <taxon>Pentapetalae</taxon>
        <taxon>rosids</taxon>
        <taxon>malvids</taxon>
        <taxon>Malvales</taxon>
        <taxon>Dipterocarpaceae</taxon>
        <taxon>Rubroshorea</taxon>
    </lineage>
</organism>
<reference evidence="2 3" key="1">
    <citation type="journal article" date="2021" name="Commun. Biol.">
        <title>The genome of Shorea leprosula (Dipterocarpaceae) highlights the ecological relevance of drought in aseasonal tropical rainforests.</title>
        <authorList>
            <person name="Ng K.K.S."/>
            <person name="Kobayashi M.J."/>
            <person name="Fawcett J.A."/>
            <person name="Hatakeyama M."/>
            <person name="Paape T."/>
            <person name="Ng C.H."/>
            <person name="Ang C.C."/>
            <person name="Tnah L.H."/>
            <person name="Lee C.T."/>
            <person name="Nishiyama T."/>
            <person name="Sese J."/>
            <person name="O'Brien M.J."/>
            <person name="Copetti D."/>
            <person name="Mohd Noor M.I."/>
            <person name="Ong R.C."/>
            <person name="Putra M."/>
            <person name="Sireger I.Z."/>
            <person name="Indrioko S."/>
            <person name="Kosugi Y."/>
            <person name="Izuno A."/>
            <person name="Isagi Y."/>
            <person name="Lee S.L."/>
            <person name="Shimizu K.K."/>
        </authorList>
    </citation>
    <scope>NUCLEOTIDE SEQUENCE [LARGE SCALE GENOMIC DNA]</scope>
    <source>
        <strain evidence="2">214</strain>
    </source>
</reference>
<feature type="compositionally biased region" description="Basic and acidic residues" evidence="1">
    <location>
        <begin position="92"/>
        <end position="108"/>
    </location>
</feature>
<evidence type="ECO:0000313" key="3">
    <source>
        <dbReference type="Proteomes" id="UP001054252"/>
    </source>
</evidence>
<dbReference type="Proteomes" id="UP001054252">
    <property type="component" value="Unassembled WGS sequence"/>
</dbReference>
<proteinExistence type="predicted"/>
<sequence>MEESRTDVGGQIAADFDEEIEAPSSSTYQGSRLPLHLFKTIEIKNSNCVREGTNVDPGKGTPKKQPWSGRRSPEGCTISTQQKTKLVCSSRLENDHNKTAKKSDDSLKGTKSPLKPTRKASSRRKWVVATGKEARNHSKRAKLSQYPCPQELYKESDIVPLPSVS</sequence>
<accession>A0AAV5KI54</accession>
<name>A0AAV5KI54_9ROSI</name>
<protein>
    <submittedName>
        <fullName evidence="2">Uncharacterized protein</fullName>
    </submittedName>
</protein>
<comment type="caution">
    <text evidence="2">The sequence shown here is derived from an EMBL/GenBank/DDBJ whole genome shotgun (WGS) entry which is preliminary data.</text>
</comment>
<keyword evidence="3" id="KW-1185">Reference proteome</keyword>
<feature type="region of interest" description="Disordered" evidence="1">
    <location>
        <begin position="1"/>
        <end position="30"/>
    </location>
</feature>
<dbReference type="EMBL" id="BPVZ01000065">
    <property type="protein sequence ID" value="GKV24279.1"/>
    <property type="molecule type" value="Genomic_DNA"/>
</dbReference>
<evidence type="ECO:0000313" key="2">
    <source>
        <dbReference type="EMBL" id="GKV24279.1"/>
    </source>
</evidence>
<dbReference type="AlphaFoldDB" id="A0AAV5KI54"/>
<feature type="region of interest" description="Disordered" evidence="1">
    <location>
        <begin position="46"/>
        <end position="145"/>
    </location>
</feature>